<accession>J2ZWD6</accession>
<gene>
    <name evidence="3" type="ORF">HSB1_43060</name>
</gene>
<name>J2ZWD6_9EURY</name>
<dbReference type="Proteomes" id="UP000007813">
    <property type="component" value="Unassembled WGS sequence"/>
</dbReference>
<dbReference type="PATRIC" id="fig|1210908.3.peg.4029"/>
<evidence type="ECO:0000259" key="2">
    <source>
        <dbReference type="PROSITE" id="PS50926"/>
    </source>
</evidence>
<proteinExistence type="predicted"/>
<dbReference type="InterPro" id="IPR012340">
    <property type="entry name" value="NA-bd_OB-fold"/>
</dbReference>
<comment type="caution">
    <text evidence="3">The sequence shown here is derived from an EMBL/GenBank/DDBJ whole genome shotgun (WGS) entry which is preliminary data.</text>
</comment>
<feature type="domain" description="TRAM" evidence="2">
    <location>
        <begin position="77"/>
        <end position="136"/>
    </location>
</feature>
<dbReference type="InterPro" id="IPR002792">
    <property type="entry name" value="TRAM_dom"/>
</dbReference>
<dbReference type="PROSITE" id="PS50926">
    <property type="entry name" value="TRAM"/>
    <property type="match status" value="1"/>
</dbReference>
<dbReference type="eggNOG" id="arCOG01641">
    <property type="taxonomic scope" value="Archaea"/>
</dbReference>
<dbReference type="Gene3D" id="2.40.50.140">
    <property type="entry name" value="Nucleic acid-binding proteins"/>
    <property type="match status" value="1"/>
</dbReference>
<sequence>MVEIPDSLQCLCTASVTEQAGSYRIEIPREEVEEGELDVGEFYRVGVLTHTTASSPGKSDNADTTPNAAPQNPQVPPVDEGEVREVTIETLGEQGDGIAKVERGYVIIVDGGQPGETVVVDIQAVRENVAFAEIATDDS</sequence>
<dbReference type="OrthoDB" id="28569at2157"/>
<reference evidence="3 4" key="1">
    <citation type="journal article" date="2012" name="J. Bacteriol.">
        <title>Draft Genome Sequence of the Extremely Halophilic Archaeon Halogranum salarium B-1T.</title>
        <authorList>
            <person name="Kim K.K."/>
            <person name="Lee K.C."/>
            <person name="Lee J.S."/>
        </authorList>
    </citation>
    <scope>NUCLEOTIDE SEQUENCE [LARGE SCALE GENOMIC DNA]</scope>
    <source>
        <strain evidence="3 4">B-1</strain>
    </source>
</reference>
<protein>
    <recommendedName>
        <fullName evidence="2">TRAM domain-containing protein</fullName>
    </recommendedName>
</protein>
<feature type="region of interest" description="Disordered" evidence="1">
    <location>
        <begin position="50"/>
        <end position="80"/>
    </location>
</feature>
<feature type="compositionally biased region" description="Polar residues" evidence="1">
    <location>
        <begin position="50"/>
        <end position="65"/>
    </location>
</feature>
<evidence type="ECO:0000256" key="1">
    <source>
        <dbReference type="SAM" id="MobiDB-lite"/>
    </source>
</evidence>
<dbReference type="AlphaFoldDB" id="J2ZWD6"/>
<evidence type="ECO:0000313" key="3">
    <source>
        <dbReference type="EMBL" id="EJN57343.1"/>
    </source>
</evidence>
<organism evidence="3 4">
    <name type="scientific">Halogranum salarium B-1</name>
    <dbReference type="NCBI Taxonomy" id="1210908"/>
    <lineage>
        <taxon>Archaea</taxon>
        <taxon>Methanobacteriati</taxon>
        <taxon>Methanobacteriota</taxon>
        <taxon>Stenosarchaea group</taxon>
        <taxon>Halobacteria</taxon>
        <taxon>Halobacteriales</taxon>
        <taxon>Haloferacaceae</taxon>
    </lineage>
</organism>
<dbReference type="Pfam" id="PF01938">
    <property type="entry name" value="TRAM"/>
    <property type="match status" value="1"/>
</dbReference>
<dbReference type="EMBL" id="ALJD01000014">
    <property type="protein sequence ID" value="EJN57343.1"/>
    <property type="molecule type" value="Genomic_DNA"/>
</dbReference>
<dbReference type="SUPFAM" id="SSF50249">
    <property type="entry name" value="Nucleic acid-binding proteins"/>
    <property type="match status" value="1"/>
</dbReference>
<evidence type="ECO:0000313" key="4">
    <source>
        <dbReference type="Proteomes" id="UP000007813"/>
    </source>
</evidence>